<accession>A0A1Y1RNR9</accession>
<sequence length="79" mass="8426">MSQKFESPHFENPVSSSDREFTYMAVGMVAGAVPGIIAGLLIALFVGHAAMWVSVTGGIGIVLGLIISRVMFKKKTTQK</sequence>
<gene>
    <name evidence="2" type="ORF">A7979_03900</name>
</gene>
<feature type="transmembrane region" description="Helical" evidence="1">
    <location>
        <begin position="51"/>
        <end position="72"/>
    </location>
</feature>
<proteinExistence type="predicted"/>
<dbReference type="RefSeq" id="WP_083092045.1">
    <property type="nucleotide sequence ID" value="NZ_LXWF01000040.1"/>
</dbReference>
<dbReference type="Proteomes" id="UP000192359">
    <property type="component" value="Unassembled WGS sequence"/>
</dbReference>
<reference evidence="2 3" key="1">
    <citation type="submission" date="2016-05" db="EMBL/GenBank/DDBJ databases">
        <title>Draft genome sequence of a porcine commensal Rothia nasimurium.</title>
        <authorList>
            <person name="Gaiser R.A."/>
            <person name="Van Baarlen P."/>
            <person name="Wells J.M."/>
        </authorList>
    </citation>
    <scope>NUCLEOTIDE SEQUENCE [LARGE SCALE GENOMIC DNA]</scope>
    <source>
        <strain evidence="2 3">PT-32</strain>
    </source>
</reference>
<organism evidence="2 3">
    <name type="scientific">Rothia nasimurium</name>
    <dbReference type="NCBI Taxonomy" id="85336"/>
    <lineage>
        <taxon>Bacteria</taxon>
        <taxon>Bacillati</taxon>
        <taxon>Actinomycetota</taxon>
        <taxon>Actinomycetes</taxon>
        <taxon>Micrococcales</taxon>
        <taxon>Micrococcaceae</taxon>
        <taxon>Rothia</taxon>
    </lineage>
</organism>
<keyword evidence="1" id="KW-0812">Transmembrane</keyword>
<feature type="transmembrane region" description="Helical" evidence="1">
    <location>
        <begin position="21"/>
        <end position="45"/>
    </location>
</feature>
<dbReference type="OrthoDB" id="4883355at2"/>
<protein>
    <submittedName>
        <fullName evidence="2">Uncharacterized protein</fullName>
    </submittedName>
</protein>
<evidence type="ECO:0000313" key="3">
    <source>
        <dbReference type="Proteomes" id="UP000192359"/>
    </source>
</evidence>
<evidence type="ECO:0000256" key="1">
    <source>
        <dbReference type="SAM" id="Phobius"/>
    </source>
</evidence>
<dbReference type="AlphaFoldDB" id="A0A1Y1RNR9"/>
<keyword evidence="1" id="KW-0472">Membrane</keyword>
<keyword evidence="3" id="KW-1185">Reference proteome</keyword>
<name>A0A1Y1RNR9_9MICC</name>
<keyword evidence="1" id="KW-1133">Transmembrane helix</keyword>
<dbReference type="EMBL" id="LXWF01000040">
    <property type="protein sequence ID" value="ORC16472.1"/>
    <property type="molecule type" value="Genomic_DNA"/>
</dbReference>
<evidence type="ECO:0000313" key="2">
    <source>
        <dbReference type="EMBL" id="ORC16472.1"/>
    </source>
</evidence>
<comment type="caution">
    <text evidence="2">The sequence shown here is derived from an EMBL/GenBank/DDBJ whole genome shotgun (WGS) entry which is preliminary data.</text>
</comment>